<keyword evidence="2" id="KW-1185">Reference proteome</keyword>
<name>A0AAN9CY43_9TELE</name>
<comment type="caution">
    <text evidence="1">The sequence shown here is derived from an EMBL/GenBank/DDBJ whole genome shotgun (WGS) entry which is preliminary data.</text>
</comment>
<accession>A0AAN9CY43</accession>
<organism evidence="1 2">
    <name type="scientific">Phoxinus phoxinus</name>
    <name type="common">Eurasian minnow</name>
    <dbReference type="NCBI Taxonomy" id="58324"/>
    <lineage>
        <taxon>Eukaryota</taxon>
        <taxon>Metazoa</taxon>
        <taxon>Chordata</taxon>
        <taxon>Craniata</taxon>
        <taxon>Vertebrata</taxon>
        <taxon>Euteleostomi</taxon>
        <taxon>Actinopterygii</taxon>
        <taxon>Neopterygii</taxon>
        <taxon>Teleostei</taxon>
        <taxon>Ostariophysi</taxon>
        <taxon>Cypriniformes</taxon>
        <taxon>Leuciscidae</taxon>
        <taxon>Phoxininae</taxon>
        <taxon>Phoxinus</taxon>
    </lineage>
</organism>
<protein>
    <submittedName>
        <fullName evidence="1">Uncharacterized protein</fullName>
    </submittedName>
</protein>
<gene>
    <name evidence="1" type="ORF">R3I93_010664</name>
</gene>
<evidence type="ECO:0000313" key="2">
    <source>
        <dbReference type="Proteomes" id="UP001364617"/>
    </source>
</evidence>
<dbReference type="EMBL" id="JAYKXH010000011">
    <property type="protein sequence ID" value="KAK7152514.1"/>
    <property type="molecule type" value="Genomic_DNA"/>
</dbReference>
<evidence type="ECO:0000313" key="1">
    <source>
        <dbReference type="EMBL" id="KAK7152514.1"/>
    </source>
</evidence>
<dbReference type="Proteomes" id="UP001364617">
    <property type="component" value="Unassembled WGS sequence"/>
</dbReference>
<proteinExistence type="predicted"/>
<reference evidence="1 2" key="1">
    <citation type="submission" date="2024-02" db="EMBL/GenBank/DDBJ databases">
        <title>Chromosome-level genome assembly of the Eurasian Minnow (Phoxinus phoxinus).</title>
        <authorList>
            <person name="Oriowo T.O."/>
            <person name="Martin S."/>
            <person name="Stange M."/>
            <person name="Chrysostomakis Y."/>
            <person name="Brown T."/>
            <person name="Winkler S."/>
            <person name="Kukowka S."/>
            <person name="Myers E.W."/>
            <person name="Bohne A."/>
        </authorList>
    </citation>
    <scope>NUCLEOTIDE SEQUENCE [LARGE SCALE GENOMIC DNA]</scope>
    <source>
        <strain evidence="1">ZFMK-TIS-60720</strain>
        <tissue evidence="1">Whole Organism</tissue>
    </source>
</reference>
<sequence length="52" mass="5857">MTKYSKRFGVPLEDGLWSCALVELCIASNAVCAQRVRETLQMSSYHGNTYPM</sequence>
<dbReference type="AlphaFoldDB" id="A0AAN9CY43"/>